<dbReference type="InterPro" id="IPR007832">
    <property type="entry name" value="RNA_pol_Rpc34"/>
</dbReference>
<proteinExistence type="predicted"/>
<dbReference type="GO" id="GO:0006383">
    <property type="term" value="P:transcription by RNA polymerase III"/>
    <property type="evidence" value="ECO:0007669"/>
    <property type="project" value="InterPro"/>
</dbReference>
<dbReference type="PANTHER" id="PTHR12780">
    <property type="entry name" value="RNA POLYMERASE III DNA DIRECTED , 39KD SUBUNIT-RELATED"/>
    <property type="match status" value="1"/>
</dbReference>
<dbReference type="OrthoDB" id="613763at2759"/>
<name>A0A1C7LPQ8_GRIFR</name>
<dbReference type="GO" id="GO:0005666">
    <property type="term" value="C:RNA polymerase III complex"/>
    <property type="evidence" value="ECO:0007669"/>
    <property type="project" value="InterPro"/>
</dbReference>
<keyword evidence="2" id="KW-0804">Transcription</keyword>
<evidence type="ECO:0000256" key="3">
    <source>
        <dbReference type="ARBA" id="ARBA00023242"/>
    </source>
</evidence>
<keyword evidence="3" id="KW-0539">Nucleus</keyword>
<dbReference type="EMBL" id="LUGG01000027">
    <property type="protein sequence ID" value="OBZ66785.1"/>
    <property type="molecule type" value="Genomic_DNA"/>
</dbReference>
<protein>
    <submittedName>
        <fullName evidence="4">Uncharacterized protein</fullName>
    </submittedName>
</protein>
<dbReference type="InterPro" id="IPR016049">
    <property type="entry name" value="RNA_pol_Rpc34-like"/>
</dbReference>
<comment type="caution">
    <text evidence="4">The sequence shown here is derived from an EMBL/GenBank/DDBJ whole genome shotgun (WGS) entry which is preliminary data.</text>
</comment>
<sequence length="66" mass="7404">MAPVVDEEYGAHVYRAVKQEKVAFGLSQTPCMRCPTFDFCSDKGPVNPKECTYYGDWLIAANVARE</sequence>
<gene>
    <name evidence="4" type="ORF">A0H81_13260</name>
</gene>
<evidence type="ECO:0000256" key="2">
    <source>
        <dbReference type="ARBA" id="ARBA00023163"/>
    </source>
</evidence>
<evidence type="ECO:0000313" key="5">
    <source>
        <dbReference type="Proteomes" id="UP000092993"/>
    </source>
</evidence>
<dbReference type="Pfam" id="PF05158">
    <property type="entry name" value="RNA_pol_Rpc34"/>
    <property type="match status" value="1"/>
</dbReference>
<keyword evidence="5" id="KW-1185">Reference proteome</keyword>
<accession>A0A1C7LPQ8</accession>
<comment type="subcellular location">
    <subcellularLocation>
        <location evidence="1">Nucleus</location>
    </subcellularLocation>
</comment>
<dbReference type="AlphaFoldDB" id="A0A1C7LPQ8"/>
<dbReference type="STRING" id="5627.A0A1C7LPQ8"/>
<organism evidence="4 5">
    <name type="scientific">Grifola frondosa</name>
    <name type="common">Maitake</name>
    <name type="synonym">Polyporus frondosus</name>
    <dbReference type="NCBI Taxonomy" id="5627"/>
    <lineage>
        <taxon>Eukaryota</taxon>
        <taxon>Fungi</taxon>
        <taxon>Dikarya</taxon>
        <taxon>Basidiomycota</taxon>
        <taxon>Agaricomycotina</taxon>
        <taxon>Agaricomycetes</taxon>
        <taxon>Polyporales</taxon>
        <taxon>Grifolaceae</taxon>
        <taxon>Grifola</taxon>
    </lineage>
</organism>
<evidence type="ECO:0000256" key="1">
    <source>
        <dbReference type="ARBA" id="ARBA00004123"/>
    </source>
</evidence>
<dbReference type="Proteomes" id="UP000092993">
    <property type="component" value="Unassembled WGS sequence"/>
</dbReference>
<reference evidence="4 5" key="1">
    <citation type="submission" date="2016-03" db="EMBL/GenBank/DDBJ databases">
        <title>Whole genome sequencing of Grifola frondosa 9006-11.</title>
        <authorList>
            <person name="Min B."/>
            <person name="Park H."/>
            <person name="Kim J.-G."/>
            <person name="Cho H."/>
            <person name="Oh Y.-L."/>
            <person name="Kong W.-S."/>
            <person name="Choi I.-G."/>
        </authorList>
    </citation>
    <scope>NUCLEOTIDE SEQUENCE [LARGE SCALE GENOMIC DNA]</scope>
    <source>
        <strain evidence="4 5">9006-11</strain>
    </source>
</reference>
<evidence type="ECO:0000313" key="4">
    <source>
        <dbReference type="EMBL" id="OBZ66785.1"/>
    </source>
</evidence>